<dbReference type="InterPro" id="IPR018741">
    <property type="entry name" value="DUF2288"/>
</dbReference>
<sequence length="128" mass="14384">MQSEQSDVIDLAKAKLGGETAKIPWRELQRFFAQGRAIHVATGLDLVEVALAVNRDDAEQVQRWTIQGGVERVSDAVARHWIEVDALVWAVVVRPWVLVQPLELDSGEADEWPMAGLGFPWHRGRHAR</sequence>
<evidence type="ECO:0008006" key="3">
    <source>
        <dbReference type="Google" id="ProtNLM"/>
    </source>
</evidence>
<dbReference type="Pfam" id="PF10052">
    <property type="entry name" value="DUF2288"/>
    <property type="match status" value="1"/>
</dbReference>
<keyword evidence="2" id="KW-1185">Reference proteome</keyword>
<evidence type="ECO:0000313" key="1">
    <source>
        <dbReference type="EMBL" id="MBK1621149.1"/>
    </source>
</evidence>
<gene>
    <name evidence="1" type="ORF">CKO42_22555</name>
</gene>
<reference evidence="1 2" key="1">
    <citation type="journal article" date="2020" name="Microorganisms">
        <title>Osmotic Adaptation and Compatible Solute Biosynthesis of Phototrophic Bacteria as Revealed from Genome Analyses.</title>
        <authorList>
            <person name="Imhoff J.F."/>
            <person name="Rahn T."/>
            <person name="Kunzel S."/>
            <person name="Keller A."/>
            <person name="Neulinger S.C."/>
        </authorList>
    </citation>
    <scope>NUCLEOTIDE SEQUENCE [LARGE SCALE GENOMIC DNA]</scope>
    <source>
        <strain evidence="1 2">DSM 25653</strain>
    </source>
</reference>
<proteinExistence type="predicted"/>
<dbReference type="EMBL" id="NRRY01000060">
    <property type="protein sequence ID" value="MBK1621149.1"/>
    <property type="molecule type" value="Genomic_DNA"/>
</dbReference>
<dbReference type="Proteomes" id="UP001138768">
    <property type="component" value="Unassembled WGS sequence"/>
</dbReference>
<organism evidence="1 2">
    <name type="scientific">Lamprobacter modestohalophilus</name>
    <dbReference type="NCBI Taxonomy" id="1064514"/>
    <lineage>
        <taxon>Bacteria</taxon>
        <taxon>Pseudomonadati</taxon>
        <taxon>Pseudomonadota</taxon>
        <taxon>Gammaproteobacteria</taxon>
        <taxon>Chromatiales</taxon>
        <taxon>Chromatiaceae</taxon>
        <taxon>Lamprobacter</taxon>
    </lineage>
</organism>
<dbReference type="AlphaFoldDB" id="A0A9X1B6G9"/>
<name>A0A9X1B6G9_9GAMM</name>
<dbReference type="RefSeq" id="WP_200249381.1">
    <property type="nucleotide sequence ID" value="NZ_NRRY01000060.1"/>
</dbReference>
<comment type="caution">
    <text evidence="1">The sequence shown here is derived from an EMBL/GenBank/DDBJ whole genome shotgun (WGS) entry which is preliminary data.</text>
</comment>
<accession>A0A9X1B6G9</accession>
<evidence type="ECO:0000313" key="2">
    <source>
        <dbReference type="Proteomes" id="UP001138768"/>
    </source>
</evidence>
<protein>
    <recommendedName>
        <fullName evidence="3">DUF2288 domain-containing protein</fullName>
    </recommendedName>
</protein>